<reference evidence="1" key="1">
    <citation type="submission" date="2021-06" db="EMBL/GenBank/DDBJ databases">
        <authorList>
            <person name="Kallberg Y."/>
            <person name="Tangrot J."/>
            <person name="Rosling A."/>
        </authorList>
    </citation>
    <scope>NUCLEOTIDE SEQUENCE</scope>
    <source>
        <strain evidence="1">MA453B</strain>
    </source>
</reference>
<accession>A0A9N9KG68</accession>
<gene>
    <name evidence="1" type="ORF">DERYTH_LOCUS28409</name>
</gene>
<evidence type="ECO:0000313" key="1">
    <source>
        <dbReference type="EMBL" id="CAG8828014.1"/>
    </source>
</evidence>
<protein>
    <submittedName>
        <fullName evidence="1">11893_t:CDS:1</fullName>
    </submittedName>
</protein>
<name>A0A9N9KG68_9GLOM</name>
<keyword evidence="2" id="KW-1185">Reference proteome</keyword>
<dbReference type="Proteomes" id="UP000789405">
    <property type="component" value="Unassembled WGS sequence"/>
</dbReference>
<proteinExistence type="predicted"/>
<dbReference type="EMBL" id="CAJVPY010070662">
    <property type="protein sequence ID" value="CAG8828014.1"/>
    <property type="molecule type" value="Genomic_DNA"/>
</dbReference>
<dbReference type="AlphaFoldDB" id="A0A9N9KG68"/>
<sequence length="51" mass="6144">MSLEPIYSELVLIDKQLKDFLDEPDQKIIEEYKKTVQDKNRPITKHSRKKN</sequence>
<comment type="caution">
    <text evidence="1">The sequence shown here is derived from an EMBL/GenBank/DDBJ whole genome shotgun (WGS) entry which is preliminary data.</text>
</comment>
<evidence type="ECO:0000313" key="2">
    <source>
        <dbReference type="Proteomes" id="UP000789405"/>
    </source>
</evidence>
<feature type="non-terminal residue" evidence="1">
    <location>
        <position position="51"/>
    </location>
</feature>
<organism evidence="1 2">
    <name type="scientific">Dentiscutata erythropus</name>
    <dbReference type="NCBI Taxonomy" id="1348616"/>
    <lineage>
        <taxon>Eukaryota</taxon>
        <taxon>Fungi</taxon>
        <taxon>Fungi incertae sedis</taxon>
        <taxon>Mucoromycota</taxon>
        <taxon>Glomeromycotina</taxon>
        <taxon>Glomeromycetes</taxon>
        <taxon>Diversisporales</taxon>
        <taxon>Gigasporaceae</taxon>
        <taxon>Dentiscutata</taxon>
    </lineage>
</organism>